<reference evidence="1 2" key="1">
    <citation type="journal article" date="2022" name="New Phytol.">
        <title>Ecological generalism drives hyperdiversity of secondary metabolite gene clusters in xylarialean endophytes.</title>
        <authorList>
            <person name="Franco M.E.E."/>
            <person name="Wisecaver J.H."/>
            <person name="Arnold A.E."/>
            <person name="Ju Y.M."/>
            <person name="Slot J.C."/>
            <person name="Ahrendt S."/>
            <person name="Moore L.P."/>
            <person name="Eastman K.E."/>
            <person name="Scott K."/>
            <person name="Konkel Z."/>
            <person name="Mondo S.J."/>
            <person name="Kuo A."/>
            <person name="Hayes R.D."/>
            <person name="Haridas S."/>
            <person name="Andreopoulos B."/>
            <person name="Riley R."/>
            <person name="LaButti K."/>
            <person name="Pangilinan J."/>
            <person name="Lipzen A."/>
            <person name="Amirebrahimi M."/>
            <person name="Yan J."/>
            <person name="Adam C."/>
            <person name="Keymanesh K."/>
            <person name="Ng V."/>
            <person name="Louie K."/>
            <person name="Northen T."/>
            <person name="Drula E."/>
            <person name="Henrissat B."/>
            <person name="Hsieh H.M."/>
            <person name="Youens-Clark K."/>
            <person name="Lutzoni F."/>
            <person name="Miadlikowska J."/>
            <person name="Eastwood D.C."/>
            <person name="Hamelin R.C."/>
            <person name="Grigoriev I.V."/>
            <person name="U'Ren J.M."/>
        </authorList>
    </citation>
    <scope>NUCLEOTIDE SEQUENCE [LARGE SCALE GENOMIC DNA]</scope>
    <source>
        <strain evidence="1 2">ER1909</strain>
    </source>
</reference>
<dbReference type="EMBL" id="MU394374">
    <property type="protein sequence ID" value="KAI6082264.1"/>
    <property type="molecule type" value="Genomic_DNA"/>
</dbReference>
<protein>
    <submittedName>
        <fullName evidence="1">Uncharacterized protein</fullName>
    </submittedName>
</protein>
<proteinExistence type="predicted"/>
<comment type="caution">
    <text evidence="1">The sequence shown here is derived from an EMBL/GenBank/DDBJ whole genome shotgun (WGS) entry which is preliminary data.</text>
</comment>
<sequence>MTTENRSLYNYGRVGNEAGGNITIEQQHIDQRKETTINGGLTNIAFNIHFQRQTILRGPPLAPKTPAGRFLSRGLHLALAKNIIYDDRLGKYVLAQEPLHLSSYLYELWNEAQPVLNQLNEILSDLHPMPHHNKRINHLTSNDCLERQKLSIEAKLSEAIHLSKNVYAMPSSISLHLFKIKANLNCYIDWIGRLPHTTGVLCLSRVFDHMLSELLYGKRIDSASLGIIADILDVFAGAKGYMELHMSRQLTISLHQHTVDIVCALALLLQHLVIRIRFSMESTEGYRQKLDVLVKSLEVLMDEANARAKAERSFTSFSEFNASNGDFDVDILRSFSEFLTTPVVRDARGFTAGKIGI</sequence>
<evidence type="ECO:0000313" key="1">
    <source>
        <dbReference type="EMBL" id="KAI6082264.1"/>
    </source>
</evidence>
<evidence type="ECO:0000313" key="2">
    <source>
        <dbReference type="Proteomes" id="UP001497680"/>
    </source>
</evidence>
<dbReference type="Proteomes" id="UP001497680">
    <property type="component" value="Unassembled WGS sequence"/>
</dbReference>
<name>A0ACC0CPB3_9PEZI</name>
<keyword evidence="2" id="KW-1185">Reference proteome</keyword>
<organism evidence="1 2">
    <name type="scientific">Hypoxylon rubiginosum</name>
    <dbReference type="NCBI Taxonomy" id="110542"/>
    <lineage>
        <taxon>Eukaryota</taxon>
        <taxon>Fungi</taxon>
        <taxon>Dikarya</taxon>
        <taxon>Ascomycota</taxon>
        <taxon>Pezizomycotina</taxon>
        <taxon>Sordariomycetes</taxon>
        <taxon>Xylariomycetidae</taxon>
        <taxon>Xylariales</taxon>
        <taxon>Hypoxylaceae</taxon>
        <taxon>Hypoxylon</taxon>
    </lineage>
</organism>
<gene>
    <name evidence="1" type="ORF">F4821DRAFT_247445</name>
</gene>
<accession>A0ACC0CPB3</accession>